<evidence type="ECO:0000313" key="3">
    <source>
        <dbReference type="EMBL" id="KAK6920189.1"/>
    </source>
</evidence>
<feature type="repeat" description="PPR" evidence="2">
    <location>
        <begin position="58"/>
        <end position="88"/>
    </location>
</feature>
<keyword evidence="1" id="KW-0677">Repeat</keyword>
<feature type="repeat" description="PPR" evidence="2">
    <location>
        <begin position="260"/>
        <end position="294"/>
    </location>
</feature>
<dbReference type="PANTHER" id="PTHR47926">
    <property type="entry name" value="PENTATRICOPEPTIDE REPEAT-CONTAINING PROTEIN"/>
    <property type="match status" value="1"/>
</dbReference>
<evidence type="ECO:0000256" key="1">
    <source>
        <dbReference type="ARBA" id="ARBA00022737"/>
    </source>
</evidence>
<dbReference type="Gene3D" id="1.25.40.10">
    <property type="entry name" value="Tetratricopeptide repeat domain"/>
    <property type="match status" value="3"/>
</dbReference>
<evidence type="ECO:0000313" key="4">
    <source>
        <dbReference type="Proteomes" id="UP001370490"/>
    </source>
</evidence>
<evidence type="ECO:0000256" key="2">
    <source>
        <dbReference type="PROSITE-ProRule" id="PRU00708"/>
    </source>
</evidence>
<proteinExistence type="predicted"/>
<accession>A0AAN8YYS9</accession>
<dbReference type="GO" id="GO:0003723">
    <property type="term" value="F:RNA binding"/>
    <property type="evidence" value="ECO:0007669"/>
    <property type="project" value="InterPro"/>
</dbReference>
<dbReference type="Pfam" id="PF01535">
    <property type="entry name" value="PPR"/>
    <property type="match status" value="5"/>
</dbReference>
<keyword evidence="4" id="KW-1185">Reference proteome</keyword>
<dbReference type="Pfam" id="PF13041">
    <property type="entry name" value="PPR_2"/>
    <property type="match status" value="1"/>
</dbReference>
<reference evidence="3 4" key="1">
    <citation type="submission" date="2023-12" db="EMBL/GenBank/DDBJ databases">
        <title>A high-quality genome assembly for Dillenia turbinata (Dilleniales).</title>
        <authorList>
            <person name="Chanderbali A."/>
        </authorList>
    </citation>
    <scope>NUCLEOTIDE SEQUENCE [LARGE SCALE GENOMIC DNA]</scope>
    <source>
        <strain evidence="3">LSX21</strain>
        <tissue evidence="3">Leaf</tissue>
    </source>
</reference>
<dbReference type="AlphaFoldDB" id="A0AAN8YYS9"/>
<name>A0AAN8YYS9_9MAGN</name>
<dbReference type="PANTHER" id="PTHR47926:SF347">
    <property type="entry name" value="PENTATRICOPEPTIDE REPEAT-CONTAINING PROTEIN"/>
    <property type="match status" value="1"/>
</dbReference>
<dbReference type="InterPro" id="IPR046960">
    <property type="entry name" value="PPR_At4g14850-like_plant"/>
</dbReference>
<dbReference type="NCBIfam" id="TIGR00756">
    <property type="entry name" value="PPR"/>
    <property type="match status" value="2"/>
</dbReference>
<dbReference type="EMBL" id="JBAMMX010000021">
    <property type="protein sequence ID" value="KAK6920189.1"/>
    <property type="molecule type" value="Genomic_DNA"/>
</dbReference>
<gene>
    <name evidence="3" type="ORF">RJ641_016093</name>
</gene>
<dbReference type="Proteomes" id="UP001370490">
    <property type="component" value="Unassembled WGS sequence"/>
</dbReference>
<dbReference type="PROSITE" id="PS51375">
    <property type="entry name" value="PPR"/>
    <property type="match status" value="3"/>
</dbReference>
<dbReference type="InterPro" id="IPR002885">
    <property type="entry name" value="PPR_rpt"/>
</dbReference>
<comment type="caution">
    <text evidence="3">The sequence shown here is derived from an EMBL/GenBank/DDBJ whole genome shotgun (WGS) entry which is preliminary data.</text>
</comment>
<feature type="repeat" description="PPR" evidence="2">
    <location>
        <begin position="89"/>
        <end position="123"/>
    </location>
</feature>
<protein>
    <submittedName>
        <fullName evidence="3">Pentatricopeptide repeat</fullName>
    </submittedName>
</protein>
<dbReference type="GO" id="GO:0009451">
    <property type="term" value="P:RNA modification"/>
    <property type="evidence" value="ECO:0007669"/>
    <property type="project" value="InterPro"/>
</dbReference>
<dbReference type="FunFam" id="1.25.40.10:FF:000452">
    <property type="entry name" value="pentatricopeptide repeat-containing protein At2g03880, mitochondrial"/>
    <property type="match status" value="1"/>
</dbReference>
<sequence>MFARSLSEAVSFSISFSPPDLTCINLSRFELNRVLNDLSRAGEIYEARRLFDKMPDRDEFTWNTMIAAYSNSGMQAEARQIFDENPNKSSISWSSLISGYCRYGPEMEALELYCQMWFEGHKPSQYTLGSVLRVCSALGWPHVGEQIHGFVVKSQLESNVYVVTGLVDMYAKCRRMLQAECLFGRMPFRNHVTWTATVTGIPTACGVVSAHCFGMQVHGCIWRSGFGANTFVESALVDMYAKCGDLNSARKVLETMEVDDVFSWNSMIVGCVRQGFEEEALSLFRKMHARNMKMDDFMYRSVLNSFACSMDRKTAMSFHSLIIKNGFESFKLIANDLIDM</sequence>
<dbReference type="InterPro" id="IPR011990">
    <property type="entry name" value="TPR-like_helical_dom_sf"/>
</dbReference>
<organism evidence="3 4">
    <name type="scientific">Dillenia turbinata</name>
    <dbReference type="NCBI Taxonomy" id="194707"/>
    <lineage>
        <taxon>Eukaryota</taxon>
        <taxon>Viridiplantae</taxon>
        <taxon>Streptophyta</taxon>
        <taxon>Embryophyta</taxon>
        <taxon>Tracheophyta</taxon>
        <taxon>Spermatophyta</taxon>
        <taxon>Magnoliopsida</taxon>
        <taxon>eudicotyledons</taxon>
        <taxon>Gunneridae</taxon>
        <taxon>Pentapetalae</taxon>
        <taxon>Dilleniales</taxon>
        <taxon>Dilleniaceae</taxon>
        <taxon>Dillenia</taxon>
    </lineage>
</organism>